<dbReference type="InterPro" id="IPR014753">
    <property type="entry name" value="Arrestin_N"/>
</dbReference>
<evidence type="ECO:0000256" key="1">
    <source>
        <dbReference type="ARBA" id="ARBA00005298"/>
    </source>
</evidence>
<evidence type="ECO:0000313" key="4">
    <source>
        <dbReference type="EMBL" id="KER33025.1"/>
    </source>
</evidence>
<dbReference type="STRING" id="6198.A0A075AB31"/>
<dbReference type="GeneID" id="20315293"/>
<dbReference type="Gene3D" id="2.60.40.840">
    <property type="match status" value="1"/>
</dbReference>
<dbReference type="InterPro" id="IPR014756">
    <property type="entry name" value="Ig_E-set"/>
</dbReference>
<dbReference type="InterPro" id="IPR011022">
    <property type="entry name" value="Arrestin_C-like"/>
</dbReference>
<feature type="compositionally biased region" description="Basic and acidic residues" evidence="2">
    <location>
        <begin position="452"/>
        <end position="463"/>
    </location>
</feature>
<accession>A0A075AB31</accession>
<feature type="region of interest" description="Disordered" evidence="2">
    <location>
        <begin position="439"/>
        <end position="469"/>
    </location>
</feature>
<evidence type="ECO:0000313" key="5">
    <source>
        <dbReference type="Proteomes" id="UP000054324"/>
    </source>
</evidence>
<dbReference type="PRINTS" id="PR00309">
    <property type="entry name" value="ARRESTIN"/>
</dbReference>
<gene>
    <name evidence="4" type="ORF">T265_01105</name>
</gene>
<evidence type="ECO:0000256" key="2">
    <source>
        <dbReference type="SAM" id="MobiDB-lite"/>
    </source>
</evidence>
<keyword evidence="5" id="KW-1185">Reference proteome</keyword>
<sequence>MEKRNFYDHLTHVDPIDGLLSFDTNSVEGQHVYLILTCGCRYGREDLDVLGLTLRKDLLMYTKRIWPIGQEQSLVEVKKRTRYCRRRRREDSDANLDRLGISQATADTSKLFPNEEQRCFDSQEEILTKDFHLSLVQRRLVMKLGAEGHPFRICLPPFSPSSVTVQPMDEDMENLCGVTYDVCAFIGKRLTDVNKMSSVSMLIRKLTRGPPIDLRPSQTITCCGSRSPVLSCLGNVTMCASLNKTLYYHGEDVTVDVSIENLSRCSVRKVRVTVVQLAELYMLTKGSFQTLVVKADRPKGLPIRPGTTDWKHTFVLRPVHDQKYGKRSLVLDGLLKQEKVSLASSSIYRVPDNDCRYYQLMRSIFGEAVYTNAPRVVKDLQGIFISYVVHCRCWMGLNSLRVELPFFLMHPTPGSEQNVQETTPQFSNRLSEASLDDHVSTVPADNTIRPNISEDRPQNESIRECSVQH</sequence>
<proteinExistence type="inferred from homology"/>
<dbReference type="GO" id="GO:0007165">
    <property type="term" value="P:signal transduction"/>
    <property type="evidence" value="ECO:0007669"/>
    <property type="project" value="InterPro"/>
</dbReference>
<name>A0A075AB31_OPIVI</name>
<dbReference type="GO" id="GO:0001664">
    <property type="term" value="F:G protein-coupled receptor binding"/>
    <property type="evidence" value="ECO:0007669"/>
    <property type="project" value="TreeGrafter"/>
</dbReference>
<dbReference type="GO" id="GO:0005737">
    <property type="term" value="C:cytoplasm"/>
    <property type="evidence" value="ECO:0007669"/>
    <property type="project" value="TreeGrafter"/>
</dbReference>
<dbReference type="SUPFAM" id="SSF81296">
    <property type="entry name" value="E set domains"/>
    <property type="match status" value="3"/>
</dbReference>
<dbReference type="PANTHER" id="PTHR11792">
    <property type="entry name" value="ARRESTIN"/>
    <property type="match status" value="1"/>
</dbReference>
<feature type="domain" description="Arrestin C-terminal-like" evidence="3">
    <location>
        <begin position="232"/>
        <end position="413"/>
    </location>
</feature>
<dbReference type="SMART" id="SM01017">
    <property type="entry name" value="Arrestin_C"/>
    <property type="match status" value="1"/>
</dbReference>
<dbReference type="InterPro" id="IPR014752">
    <property type="entry name" value="Arrestin-like_C"/>
</dbReference>
<protein>
    <recommendedName>
        <fullName evidence="3">Arrestin C-terminal-like domain-containing protein</fullName>
    </recommendedName>
</protein>
<dbReference type="CTD" id="20315293"/>
<dbReference type="InterPro" id="IPR000698">
    <property type="entry name" value="Arrestin"/>
</dbReference>
<dbReference type="Pfam" id="PF02752">
    <property type="entry name" value="Arrestin_C"/>
    <property type="match status" value="1"/>
</dbReference>
<dbReference type="AlphaFoldDB" id="A0A075AB31"/>
<dbReference type="KEGG" id="ovi:T265_01105"/>
<evidence type="ECO:0000259" key="3">
    <source>
        <dbReference type="SMART" id="SM01017"/>
    </source>
</evidence>
<dbReference type="EMBL" id="KL596629">
    <property type="protein sequence ID" value="KER33025.1"/>
    <property type="molecule type" value="Genomic_DNA"/>
</dbReference>
<dbReference type="Proteomes" id="UP000054324">
    <property type="component" value="Unassembled WGS sequence"/>
</dbReference>
<dbReference type="GO" id="GO:0002031">
    <property type="term" value="P:G protein-coupled receptor internalization"/>
    <property type="evidence" value="ECO:0007669"/>
    <property type="project" value="TreeGrafter"/>
</dbReference>
<reference evidence="4 5" key="1">
    <citation type="submission" date="2013-11" db="EMBL/GenBank/DDBJ databases">
        <title>Opisthorchis viverrini - life in the bile duct.</title>
        <authorList>
            <person name="Young N.D."/>
            <person name="Nagarajan N."/>
            <person name="Lin S.J."/>
            <person name="Korhonen P.K."/>
            <person name="Jex A.R."/>
            <person name="Hall R.S."/>
            <person name="Safavi-Hemami H."/>
            <person name="Kaewkong W."/>
            <person name="Bertrand D."/>
            <person name="Gao S."/>
            <person name="Seet Q."/>
            <person name="Wongkham S."/>
            <person name="Teh B.T."/>
            <person name="Wongkham C."/>
            <person name="Intapan P.M."/>
            <person name="Maleewong W."/>
            <person name="Yang X."/>
            <person name="Hu M."/>
            <person name="Wang Z."/>
            <person name="Hofmann A."/>
            <person name="Sternberg P.W."/>
            <person name="Tan P."/>
            <person name="Wang J."/>
            <person name="Gasser R.B."/>
        </authorList>
    </citation>
    <scope>NUCLEOTIDE SEQUENCE [LARGE SCALE GENOMIC DNA]</scope>
</reference>
<comment type="similarity">
    <text evidence="1">Belongs to the arrestin family.</text>
</comment>
<dbReference type="RefSeq" id="XP_009163312.1">
    <property type="nucleotide sequence ID" value="XM_009165048.1"/>
</dbReference>
<dbReference type="PANTHER" id="PTHR11792:SF17">
    <property type="entry name" value="KURTZ ARRESTIN"/>
    <property type="match status" value="1"/>
</dbReference>
<organism evidence="4 5">
    <name type="scientific">Opisthorchis viverrini</name>
    <name type="common">Southeast Asian liver fluke</name>
    <dbReference type="NCBI Taxonomy" id="6198"/>
    <lineage>
        <taxon>Eukaryota</taxon>
        <taxon>Metazoa</taxon>
        <taxon>Spiralia</taxon>
        <taxon>Lophotrochozoa</taxon>
        <taxon>Platyhelminthes</taxon>
        <taxon>Trematoda</taxon>
        <taxon>Digenea</taxon>
        <taxon>Opisthorchiida</taxon>
        <taxon>Opisthorchiata</taxon>
        <taxon>Opisthorchiidae</taxon>
        <taxon>Opisthorchis</taxon>
    </lineage>
</organism>
<dbReference type="OrthoDB" id="298939at2759"/>
<dbReference type="Gene3D" id="2.60.40.640">
    <property type="match status" value="1"/>
</dbReference>